<evidence type="ECO:0000313" key="2">
    <source>
        <dbReference type="EMBL" id="SGY43949.1"/>
    </source>
</evidence>
<organism evidence="2 3">
    <name type="scientific">Microbotryum silenes-dioicae</name>
    <dbReference type="NCBI Taxonomy" id="796604"/>
    <lineage>
        <taxon>Eukaryota</taxon>
        <taxon>Fungi</taxon>
        <taxon>Dikarya</taxon>
        <taxon>Basidiomycota</taxon>
        <taxon>Pucciniomycotina</taxon>
        <taxon>Microbotryomycetes</taxon>
        <taxon>Microbotryales</taxon>
        <taxon>Microbotryaceae</taxon>
        <taxon>Microbotryum</taxon>
    </lineage>
</organism>
<evidence type="ECO:0000256" key="1">
    <source>
        <dbReference type="SAM" id="MobiDB-lite"/>
    </source>
</evidence>
<dbReference type="EMBL" id="FQNC01000043">
    <property type="protein sequence ID" value="SGY43949.1"/>
    <property type="molecule type" value="Genomic_DNA"/>
</dbReference>
<gene>
    <name evidence="2" type="primary">BQ5605_C001g00089</name>
    <name evidence="2" type="ORF">BQ5605_C001G00089</name>
</gene>
<feature type="region of interest" description="Disordered" evidence="1">
    <location>
        <begin position="274"/>
        <end position="313"/>
    </location>
</feature>
<keyword evidence="3" id="KW-1185">Reference proteome</keyword>
<dbReference type="AlphaFoldDB" id="A0A2X0M5S7"/>
<dbReference type="Proteomes" id="UP000249464">
    <property type="component" value="Unassembled WGS sequence"/>
</dbReference>
<feature type="compositionally biased region" description="Basic and acidic residues" evidence="1">
    <location>
        <begin position="289"/>
        <end position="300"/>
    </location>
</feature>
<sequence>MVRQSAIQRKRDDVRFEIEQTERGLQELLSLNESILLEITEMESDFVLSDAMDTGTNSDASLSAAASFSSSEELRSVNVINGTVNRSSSPETLPVDSWLSQFWPESSQVSDDWSDLLDRLRTLRSDHFRMNYSLIQALHDHLEMLLRKEEELAAQRYANRAKRYAGRGPGHGLMRCLDHVDRNDRDHDFFLTDIRMSKKAFDELYKVIKDHAVFKSRGRKPQTSPRIQLAVALWRFGGYGNRASAKGAVQWSGYSIGSVLKFTDRVMVALNEPIGGPMRTTTRRGTSKRARDDDYSDLVRPRHSQQTPVTQPRSQWSKLVQSQGEYMVAKSRIVEARAARDAERRAIRDRAQTAKYEEARRSACDKRHITRNTFYFEIVCNWPEERQAQFRLHTDVDRFLGGEEDYIIARAQE</sequence>
<protein>
    <submittedName>
        <fullName evidence="2">BQ5605_C001g00089 protein</fullName>
    </submittedName>
</protein>
<name>A0A2X0M5S7_9BASI</name>
<reference evidence="2 3" key="1">
    <citation type="submission" date="2016-11" db="EMBL/GenBank/DDBJ databases">
        <authorList>
            <person name="Jaros S."/>
            <person name="Januszkiewicz K."/>
            <person name="Wedrychowicz H."/>
        </authorList>
    </citation>
    <scope>NUCLEOTIDE SEQUENCE [LARGE SCALE GENOMIC DNA]</scope>
</reference>
<accession>A0A2X0M5S7</accession>
<feature type="compositionally biased region" description="Polar residues" evidence="1">
    <location>
        <begin position="304"/>
        <end position="313"/>
    </location>
</feature>
<dbReference type="STRING" id="796604.A0A2X0M5S7"/>
<proteinExistence type="predicted"/>
<evidence type="ECO:0000313" key="3">
    <source>
        <dbReference type="Proteomes" id="UP000249464"/>
    </source>
</evidence>